<evidence type="ECO:0000259" key="2">
    <source>
        <dbReference type="Pfam" id="PF01636"/>
    </source>
</evidence>
<dbReference type="Proteomes" id="UP000288246">
    <property type="component" value="Unassembled WGS sequence"/>
</dbReference>
<comment type="caution">
    <text evidence="3">The sequence shown here is derived from an EMBL/GenBank/DDBJ whole genome shotgun (WGS) entry which is preliminary data.</text>
</comment>
<dbReference type="RefSeq" id="WP_124344588.1">
    <property type="nucleotide sequence ID" value="NZ_BHYL01000417.1"/>
</dbReference>
<proteinExistence type="predicted"/>
<keyword evidence="4" id="KW-1185">Reference proteome</keyword>
<reference evidence="3 4" key="1">
    <citation type="submission" date="2018-11" db="EMBL/GenBank/DDBJ databases">
        <title>Draft genome sequence of Cellulomonas takizawaensis strain TKZ-21.</title>
        <authorList>
            <person name="Yamamura H."/>
            <person name="Hayashi T."/>
            <person name="Hamada M."/>
            <person name="Serisawa Y."/>
            <person name="Matsuyama K."/>
            <person name="Nakagawa Y."/>
            <person name="Otoguro M."/>
            <person name="Yanagida F."/>
            <person name="Hayakawa M."/>
        </authorList>
    </citation>
    <scope>NUCLEOTIDE SEQUENCE [LARGE SCALE GENOMIC DNA]</scope>
    <source>
        <strain evidence="3 4">TKZ-21</strain>
    </source>
</reference>
<protein>
    <recommendedName>
        <fullName evidence="2">Aminoglycoside phosphotransferase domain-containing protein</fullName>
    </recommendedName>
</protein>
<gene>
    <name evidence="3" type="ORF">CTKZ_35990</name>
</gene>
<evidence type="ECO:0000313" key="3">
    <source>
        <dbReference type="EMBL" id="GCD22037.1"/>
    </source>
</evidence>
<sequence>MSVLAEGVDRQPTARVIALRPSAGRHAAAGRSPEVVGLGPEPDESPHGTTGRHAIAPFPVDAPGTGARSLVRELEDLTEQMHAHGPLPSLRVDLRELLAAWAAALVRLHRTPLTPTTPVAELPWVLTEPLPDWLDDLPGDTGPVWAVRAHPGIRRAVAETRRAWLPVQWVHGDPTGDEVVVTRTRGSVRAVLLGAGRDTPDGPLAPARAGRSGCGDPRWDVATALDWLALALGPALDPAWHLDPVATFAGQYRELGGDALPNRATAVARTLASAVEWTAQLTLDRDPSEDERAWLSGLWSRPLELVGRTRTTSVPARRS</sequence>
<dbReference type="InterPro" id="IPR002575">
    <property type="entry name" value="Aminoglycoside_PTrfase"/>
</dbReference>
<dbReference type="Pfam" id="PF01636">
    <property type="entry name" value="APH"/>
    <property type="match status" value="1"/>
</dbReference>
<dbReference type="EMBL" id="BHYL01000417">
    <property type="protein sequence ID" value="GCD22037.1"/>
    <property type="molecule type" value="Genomic_DNA"/>
</dbReference>
<dbReference type="OrthoDB" id="4820073at2"/>
<feature type="domain" description="Aminoglycoside phosphotransferase" evidence="2">
    <location>
        <begin position="91"/>
        <end position="192"/>
    </location>
</feature>
<feature type="region of interest" description="Disordered" evidence="1">
    <location>
        <begin position="21"/>
        <end position="62"/>
    </location>
</feature>
<accession>A0A401V563</accession>
<organism evidence="3 4">
    <name type="scientific">Cellulomonas algicola</name>
    <dbReference type="NCBI Taxonomy" id="2071633"/>
    <lineage>
        <taxon>Bacteria</taxon>
        <taxon>Bacillati</taxon>
        <taxon>Actinomycetota</taxon>
        <taxon>Actinomycetes</taxon>
        <taxon>Micrococcales</taxon>
        <taxon>Cellulomonadaceae</taxon>
        <taxon>Cellulomonas</taxon>
    </lineage>
</organism>
<evidence type="ECO:0000313" key="4">
    <source>
        <dbReference type="Proteomes" id="UP000288246"/>
    </source>
</evidence>
<evidence type="ECO:0000256" key="1">
    <source>
        <dbReference type="SAM" id="MobiDB-lite"/>
    </source>
</evidence>
<name>A0A401V563_9CELL</name>
<dbReference type="AlphaFoldDB" id="A0A401V563"/>